<feature type="transmembrane region" description="Helical" evidence="6">
    <location>
        <begin position="199"/>
        <end position="219"/>
    </location>
</feature>
<gene>
    <name evidence="8" type="ORF">GCM10009755_00480</name>
</gene>
<dbReference type="Pfam" id="PF07690">
    <property type="entry name" value="MFS_1"/>
    <property type="match status" value="1"/>
</dbReference>
<evidence type="ECO:0000313" key="9">
    <source>
        <dbReference type="Proteomes" id="UP001500755"/>
    </source>
</evidence>
<feature type="transmembrane region" description="Helical" evidence="6">
    <location>
        <begin position="109"/>
        <end position="130"/>
    </location>
</feature>
<dbReference type="PROSITE" id="PS50850">
    <property type="entry name" value="MFS"/>
    <property type="match status" value="1"/>
</dbReference>
<comment type="subcellular location">
    <subcellularLocation>
        <location evidence="1">Cell membrane</location>
        <topology evidence="1">Multi-pass membrane protein</topology>
    </subcellularLocation>
</comment>
<feature type="transmembrane region" description="Helical" evidence="6">
    <location>
        <begin position="456"/>
        <end position="481"/>
    </location>
</feature>
<feature type="transmembrane region" description="Helical" evidence="6">
    <location>
        <begin position="432"/>
        <end position="450"/>
    </location>
</feature>
<dbReference type="SUPFAM" id="SSF103473">
    <property type="entry name" value="MFS general substrate transporter"/>
    <property type="match status" value="1"/>
</dbReference>
<feature type="transmembrane region" description="Helical" evidence="6">
    <location>
        <begin position="142"/>
        <end position="162"/>
    </location>
</feature>
<feature type="transmembrane region" description="Helical" evidence="6">
    <location>
        <begin position="356"/>
        <end position="376"/>
    </location>
</feature>
<dbReference type="EMBL" id="BAAANO010000001">
    <property type="protein sequence ID" value="GAA1997300.1"/>
    <property type="molecule type" value="Genomic_DNA"/>
</dbReference>
<name>A0ABN2T4N2_9MICO</name>
<evidence type="ECO:0000256" key="5">
    <source>
        <dbReference type="SAM" id="MobiDB-lite"/>
    </source>
</evidence>
<feature type="transmembrane region" description="Helical" evidence="6">
    <location>
        <begin position="259"/>
        <end position="281"/>
    </location>
</feature>
<keyword evidence="4 6" id="KW-0472">Membrane</keyword>
<dbReference type="RefSeq" id="WP_344305885.1">
    <property type="nucleotide sequence ID" value="NZ_BAAANO010000001.1"/>
</dbReference>
<reference evidence="8 9" key="1">
    <citation type="journal article" date="2019" name="Int. J. Syst. Evol. Microbiol.">
        <title>The Global Catalogue of Microorganisms (GCM) 10K type strain sequencing project: providing services to taxonomists for standard genome sequencing and annotation.</title>
        <authorList>
            <consortium name="The Broad Institute Genomics Platform"/>
            <consortium name="The Broad Institute Genome Sequencing Center for Infectious Disease"/>
            <person name="Wu L."/>
            <person name="Ma J."/>
        </authorList>
    </citation>
    <scope>NUCLEOTIDE SEQUENCE [LARGE SCALE GENOMIC DNA]</scope>
    <source>
        <strain evidence="8 9">JCM 14546</strain>
    </source>
</reference>
<dbReference type="InterPro" id="IPR011701">
    <property type="entry name" value="MFS"/>
</dbReference>
<feature type="transmembrane region" description="Helical" evidence="6">
    <location>
        <begin position="231"/>
        <end position="253"/>
    </location>
</feature>
<dbReference type="Gene3D" id="1.20.1250.20">
    <property type="entry name" value="MFS general substrate transporter like domains"/>
    <property type="match status" value="2"/>
</dbReference>
<feature type="transmembrane region" description="Helical" evidence="6">
    <location>
        <begin position="396"/>
        <end position="420"/>
    </location>
</feature>
<evidence type="ECO:0000313" key="8">
    <source>
        <dbReference type="EMBL" id="GAA1997300.1"/>
    </source>
</evidence>
<dbReference type="InterPro" id="IPR036259">
    <property type="entry name" value="MFS_trans_sf"/>
</dbReference>
<evidence type="ECO:0000256" key="3">
    <source>
        <dbReference type="ARBA" id="ARBA00022989"/>
    </source>
</evidence>
<evidence type="ECO:0000256" key="1">
    <source>
        <dbReference type="ARBA" id="ARBA00004651"/>
    </source>
</evidence>
<sequence>MRNRQPQDSGTEDTDLTEPCADNGVGENAPECDTENNPEHRTELDVVPTTDPVAISGGPVAISRPAGGAPPEDNTPPENSTVPDDSDDSTVPDDGPVPAVAYEKPMRTVVVLAGASITAALTQTVVVPLIPRFPEMFSTDAANASWIITVTLLSGAVTTPVSGRLGDIFGKKRMILVLLVPLLLGSLLCGFATNLPLMVLGRGLQGLAMGMIPLAVALVRDVVPPHRLGSGLSIMSSSFGVGGAIGLPLSAAVAQWANWRVLFFGTAVVAVLMALLIRRLVPRGTRTPLQGRFDFGGMVLFAAGLVCLLLAISKGGTWGWADPLTLGCFVGSALFLLVWGAVELRVREPLVDLRVTARTAVLLTNAASILVGFSWYAQNLAIPQFLQADPATGHGVGLDMVMMGLALAPAGAVMMAVSPIGGRFIDWIGPRTTLVVGISIVVLAYVSFYFLSGSVWGIVVMTSLVSVGMGLAYGSMPTLILGAVPQSMSAAANSFNSLMRSLGSTISAAVVGAVLALMTQPFAGTEVASLAGFRTAVALGGGAALLAALTACFIPVPGRRRRRRTVD</sequence>
<dbReference type="CDD" id="cd17504">
    <property type="entry name" value="MFS_MMR_MDR_like"/>
    <property type="match status" value="1"/>
</dbReference>
<dbReference type="InterPro" id="IPR020846">
    <property type="entry name" value="MFS_dom"/>
</dbReference>
<organism evidence="8 9">
    <name type="scientific">Brevibacterium samyangense</name>
    <dbReference type="NCBI Taxonomy" id="366888"/>
    <lineage>
        <taxon>Bacteria</taxon>
        <taxon>Bacillati</taxon>
        <taxon>Actinomycetota</taxon>
        <taxon>Actinomycetes</taxon>
        <taxon>Micrococcales</taxon>
        <taxon>Brevibacteriaceae</taxon>
        <taxon>Brevibacterium</taxon>
    </lineage>
</organism>
<comment type="caution">
    <text evidence="8">The sequence shown here is derived from an EMBL/GenBank/DDBJ whole genome shotgun (WGS) entry which is preliminary data.</text>
</comment>
<feature type="transmembrane region" description="Helical" evidence="6">
    <location>
        <begin position="535"/>
        <end position="556"/>
    </location>
</feature>
<dbReference type="PANTHER" id="PTHR42718:SF35">
    <property type="entry name" value="BLL0718 PROTEIN"/>
    <property type="match status" value="1"/>
</dbReference>
<feature type="transmembrane region" description="Helical" evidence="6">
    <location>
        <begin position="324"/>
        <end position="344"/>
    </location>
</feature>
<feature type="domain" description="Major facilitator superfamily (MFS) profile" evidence="7">
    <location>
        <begin position="108"/>
        <end position="559"/>
    </location>
</feature>
<feature type="transmembrane region" description="Helical" evidence="6">
    <location>
        <begin position="502"/>
        <end position="523"/>
    </location>
</feature>
<dbReference type="Proteomes" id="UP001500755">
    <property type="component" value="Unassembled WGS sequence"/>
</dbReference>
<dbReference type="PANTHER" id="PTHR42718">
    <property type="entry name" value="MAJOR FACILITATOR SUPERFAMILY MULTIDRUG TRANSPORTER MFSC"/>
    <property type="match status" value="1"/>
</dbReference>
<keyword evidence="2 6" id="KW-0812">Transmembrane</keyword>
<proteinExistence type="predicted"/>
<feature type="transmembrane region" description="Helical" evidence="6">
    <location>
        <begin position="293"/>
        <end position="312"/>
    </location>
</feature>
<keyword evidence="3 6" id="KW-1133">Transmembrane helix</keyword>
<evidence type="ECO:0000256" key="2">
    <source>
        <dbReference type="ARBA" id="ARBA00022692"/>
    </source>
</evidence>
<accession>A0ABN2T4N2</accession>
<feature type="transmembrane region" description="Helical" evidence="6">
    <location>
        <begin position="174"/>
        <end position="193"/>
    </location>
</feature>
<evidence type="ECO:0000259" key="7">
    <source>
        <dbReference type="PROSITE" id="PS50850"/>
    </source>
</evidence>
<evidence type="ECO:0000256" key="4">
    <source>
        <dbReference type="ARBA" id="ARBA00023136"/>
    </source>
</evidence>
<keyword evidence="9" id="KW-1185">Reference proteome</keyword>
<protein>
    <recommendedName>
        <fullName evidence="7">Major facilitator superfamily (MFS) profile domain-containing protein</fullName>
    </recommendedName>
</protein>
<feature type="region of interest" description="Disordered" evidence="5">
    <location>
        <begin position="1"/>
        <end position="99"/>
    </location>
</feature>
<evidence type="ECO:0000256" key="6">
    <source>
        <dbReference type="SAM" id="Phobius"/>
    </source>
</evidence>